<sequence>MTIQMIGRTGLIAASAINRYLIVRETSVSQKDKDDDKPVTLADYIPPASVPDRAERRKALTKGDRERLDALERAVRETEPDAVRRSRKTQRERDHSEWAENKGWKSKRKSRGSNVGKFVIWAILIMIALAIFLD</sequence>
<protein>
    <submittedName>
        <fullName evidence="3">Uncharacterized protein</fullName>
    </submittedName>
</protein>
<evidence type="ECO:0000256" key="2">
    <source>
        <dbReference type="SAM" id="Phobius"/>
    </source>
</evidence>
<keyword evidence="4" id="KW-1185">Reference proteome</keyword>
<reference evidence="3" key="1">
    <citation type="journal article" date="2014" name="Int. J. Syst. Evol. Microbiol.">
        <title>Complete genome of a new Firmicutes species belonging to the dominant human colonic microbiota ('Ruminococcus bicirculans') reveals two chromosomes and a selective capacity to utilize plant glucans.</title>
        <authorList>
            <consortium name="NISC Comparative Sequencing Program"/>
            <person name="Wegmann U."/>
            <person name="Louis P."/>
            <person name="Goesmann A."/>
            <person name="Henrissat B."/>
            <person name="Duncan S.H."/>
            <person name="Flint H.J."/>
        </authorList>
    </citation>
    <scope>NUCLEOTIDE SEQUENCE</scope>
    <source>
        <strain evidence="3">NBRC 108216</strain>
    </source>
</reference>
<dbReference type="EMBL" id="BSNJ01000007">
    <property type="protein sequence ID" value="GLQ21851.1"/>
    <property type="molecule type" value="Genomic_DNA"/>
</dbReference>
<feature type="region of interest" description="Disordered" evidence="1">
    <location>
        <begin position="75"/>
        <end position="110"/>
    </location>
</feature>
<reference evidence="3" key="2">
    <citation type="submission" date="2023-01" db="EMBL/GenBank/DDBJ databases">
        <title>Draft genome sequence of Algimonas porphyrae strain NBRC 108216.</title>
        <authorList>
            <person name="Sun Q."/>
            <person name="Mori K."/>
        </authorList>
    </citation>
    <scope>NUCLEOTIDE SEQUENCE</scope>
    <source>
        <strain evidence="3">NBRC 108216</strain>
    </source>
</reference>
<comment type="caution">
    <text evidence="3">The sequence shown here is derived from an EMBL/GenBank/DDBJ whole genome shotgun (WGS) entry which is preliminary data.</text>
</comment>
<dbReference type="Proteomes" id="UP001161390">
    <property type="component" value="Unassembled WGS sequence"/>
</dbReference>
<feature type="region of interest" description="Disordered" evidence="1">
    <location>
        <begin position="27"/>
        <end position="47"/>
    </location>
</feature>
<evidence type="ECO:0000313" key="4">
    <source>
        <dbReference type="Proteomes" id="UP001161390"/>
    </source>
</evidence>
<evidence type="ECO:0000313" key="3">
    <source>
        <dbReference type="EMBL" id="GLQ21851.1"/>
    </source>
</evidence>
<gene>
    <name evidence="3" type="ORF">GCM10007854_28060</name>
</gene>
<organism evidence="3 4">
    <name type="scientific">Algimonas porphyrae</name>
    <dbReference type="NCBI Taxonomy" id="1128113"/>
    <lineage>
        <taxon>Bacteria</taxon>
        <taxon>Pseudomonadati</taxon>
        <taxon>Pseudomonadota</taxon>
        <taxon>Alphaproteobacteria</taxon>
        <taxon>Maricaulales</taxon>
        <taxon>Robiginitomaculaceae</taxon>
        <taxon>Algimonas</taxon>
    </lineage>
</organism>
<keyword evidence="2" id="KW-1133">Transmembrane helix</keyword>
<keyword evidence="2" id="KW-0812">Transmembrane</keyword>
<proteinExistence type="predicted"/>
<keyword evidence="2" id="KW-0472">Membrane</keyword>
<feature type="compositionally biased region" description="Basic and acidic residues" evidence="1">
    <location>
        <begin position="75"/>
        <end position="103"/>
    </location>
</feature>
<feature type="transmembrane region" description="Helical" evidence="2">
    <location>
        <begin position="115"/>
        <end position="133"/>
    </location>
</feature>
<accession>A0ABQ5V2U0</accession>
<name>A0ABQ5V2U0_9PROT</name>
<evidence type="ECO:0000256" key="1">
    <source>
        <dbReference type="SAM" id="MobiDB-lite"/>
    </source>
</evidence>